<reference evidence="2 3" key="1">
    <citation type="journal article" date="2021" name="Elife">
        <title>Chloroplast acquisition without the gene transfer in kleptoplastic sea slugs, Plakobranchus ocellatus.</title>
        <authorList>
            <person name="Maeda T."/>
            <person name="Takahashi S."/>
            <person name="Yoshida T."/>
            <person name="Shimamura S."/>
            <person name="Takaki Y."/>
            <person name="Nagai Y."/>
            <person name="Toyoda A."/>
            <person name="Suzuki Y."/>
            <person name="Arimoto A."/>
            <person name="Ishii H."/>
            <person name="Satoh N."/>
            <person name="Nishiyama T."/>
            <person name="Hasebe M."/>
            <person name="Maruyama T."/>
            <person name="Minagawa J."/>
            <person name="Obokata J."/>
            <person name="Shigenobu S."/>
        </authorList>
    </citation>
    <scope>NUCLEOTIDE SEQUENCE [LARGE SCALE GENOMIC DNA]</scope>
</reference>
<gene>
    <name evidence="2" type="ORF">PoB_003525100</name>
</gene>
<dbReference type="AlphaFoldDB" id="A0AAV4AQ82"/>
<feature type="compositionally biased region" description="Polar residues" evidence="1">
    <location>
        <begin position="162"/>
        <end position="179"/>
    </location>
</feature>
<feature type="compositionally biased region" description="Acidic residues" evidence="1">
    <location>
        <begin position="124"/>
        <end position="159"/>
    </location>
</feature>
<comment type="caution">
    <text evidence="2">The sequence shown here is derived from an EMBL/GenBank/DDBJ whole genome shotgun (WGS) entry which is preliminary data.</text>
</comment>
<keyword evidence="3" id="KW-1185">Reference proteome</keyword>
<accession>A0AAV4AQ82</accession>
<evidence type="ECO:0000313" key="2">
    <source>
        <dbReference type="EMBL" id="GFO08746.1"/>
    </source>
</evidence>
<dbReference type="Proteomes" id="UP000735302">
    <property type="component" value="Unassembled WGS sequence"/>
</dbReference>
<sequence>MPPEEEEEEEEEKEEEERARSNTPASRAAVTFLGEREDYYKKCSSILANVMKSAIDRSLFSMRLSRLLQDTRAHGIIERVGTLYLSVEILPFVSPVPGSSLQQMLHPESTMVSNSIILSHINDVDDDDDNNNDDDDEEEEEEEEEEEDNDEDDDIDDGDCWGQTQPVNGYTQLNNNHSK</sequence>
<feature type="region of interest" description="Disordered" evidence="1">
    <location>
        <begin position="1"/>
        <end position="26"/>
    </location>
</feature>
<proteinExistence type="predicted"/>
<evidence type="ECO:0000256" key="1">
    <source>
        <dbReference type="SAM" id="MobiDB-lite"/>
    </source>
</evidence>
<evidence type="ECO:0000313" key="3">
    <source>
        <dbReference type="Proteomes" id="UP000735302"/>
    </source>
</evidence>
<feature type="region of interest" description="Disordered" evidence="1">
    <location>
        <begin position="121"/>
        <end position="179"/>
    </location>
</feature>
<dbReference type="EMBL" id="BLXT01003994">
    <property type="protein sequence ID" value="GFO08746.1"/>
    <property type="molecule type" value="Genomic_DNA"/>
</dbReference>
<name>A0AAV4AQ82_9GAST</name>
<protein>
    <submittedName>
        <fullName evidence="2">Uncharacterized protein</fullName>
    </submittedName>
</protein>
<feature type="compositionally biased region" description="Acidic residues" evidence="1">
    <location>
        <begin position="1"/>
        <end position="15"/>
    </location>
</feature>
<organism evidence="2 3">
    <name type="scientific">Plakobranchus ocellatus</name>
    <dbReference type="NCBI Taxonomy" id="259542"/>
    <lineage>
        <taxon>Eukaryota</taxon>
        <taxon>Metazoa</taxon>
        <taxon>Spiralia</taxon>
        <taxon>Lophotrochozoa</taxon>
        <taxon>Mollusca</taxon>
        <taxon>Gastropoda</taxon>
        <taxon>Heterobranchia</taxon>
        <taxon>Euthyneura</taxon>
        <taxon>Panpulmonata</taxon>
        <taxon>Sacoglossa</taxon>
        <taxon>Placobranchoidea</taxon>
        <taxon>Plakobranchidae</taxon>
        <taxon>Plakobranchus</taxon>
    </lineage>
</organism>